<accession>A0A1B4Q1J8</accession>
<protein>
    <recommendedName>
        <fullName evidence="2">DUF883 domain-containing protein</fullName>
    </recommendedName>
</protein>
<feature type="transmembrane region" description="Helical" evidence="1">
    <location>
        <begin position="71"/>
        <end position="89"/>
    </location>
</feature>
<reference evidence="3 4" key="1">
    <citation type="submission" date="2015-12" db="EMBL/GenBank/DDBJ databases">
        <title>Diversity of Burkholderia near neighbor genomes.</title>
        <authorList>
            <person name="Sahl J."/>
            <person name="Wagner D."/>
            <person name="Keim P."/>
        </authorList>
    </citation>
    <scope>NUCLEOTIDE SEQUENCE [LARGE SCALE GENOMIC DNA]</scope>
    <source>
        <strain evidence="3 4">MSMB1184WGS</strain>
    </source>
</reference>
<feature type="domain" description="DUF883" evidence="2">
    <location>
        <begin position="62"/>
        <end position="91"/>
    </location>
</feature>
<organism evidence="3 4">
    <name type="scientific">Burkholderia cepacia</name>
    <name type="common">Pseudomonas cepacia</name>
    <dbReference type="NCBI Taxonomy" id="292"/>
    <lineage>
        <taxon>Bacteria</taxon>
        <taxon>Pseudomonadati</taxon>
        <taxon>Pseudomonadota</taxon>
        <taxon>Betaproteobacteria</taxon>
        <taxon>Burkholderiales</taxon>
        <taxon>Burkholderiaceae</taxon>
        <taxon>Burkholderia</taxon>
        <taxon>Burkholderia cepacia complex</taxon>
    </lineage>
</organism>
<evidence type="ECO:0000256" key="1">
    <source>
        <dbReference type="SAM" id="Phobius"/>
    </source>
</evidence>
<evidence type="ECO:0000313" key="4">
    <source>
        <dbReference type="Proteomes" id="UP000094776"/>
    </source>
</evidence>
<name>A0A1B4Q1J8_BURCE</name>
<evidence type="ECO:0000259" key="2">
    <source>
        <dbReference type="Pfam" id="PF19029"/>
    </source>
</evidence>
<dbReference type="PANTHER" id="PTHR35893">
    <property type="entry name" value="INNER MEMBRANE PROTEIN-RELATED"/>
    <property type="match status" value="1"/>
</dbReference>
<keyword evidence="1" id="KW-0812">Transmembrane</keyword>
<dbReference type="InterPro" id="IPR010279">
    <property type="entry name" value="YqjD/ElaB"/>
</dbReference>
<keyword evidence="1" id="KW-1133">Transmembrane helix</keyword>
<sequence>MSTISNVDNERISDEARAVETEALKQSAFQRKLGERLSYARRRAADAKVIVVERGMKSARAADTYVHDRPWTTAAAALGVGMLIGLLIGRK</sequence>
<dbReference type="Pfam" id="PF19029">
    <property type="entry name" value="DUF883_C"/>
    <property type="match status" value="1"/>
</dbReference>
<dbReference type="Proteomes" id="UP000094776">
    <property type="component" value="Chromosome 2"/>
</dbReference>
<proteinExistence type="predicted"/>
<dbReference type="RefSeq" id="WP_080485769.1">
    <property type="nucleotide sequence ID" value="NZ_CP013444.1"/>
</dbReference>
<dbReference type="PANTHER" id="PTHR35893:SF3">
    <property type="entry name" value="INNER MEMBRANE PROTEIN"/>
    <property type="match status" value="1"/>
</dbReference>
<keyword evidence="1" id="KW-0472">Membrane</keyword>
<gene>
    <name evidence="3" type="ORF">WT26_30105</name>
</gene>
<dbReference type="InterPro" id="IPR043605">
    <property type="entry name" value="DUF883_C"/>
</dbReference>
<dbReference type="EMBL" id="CP013444">
    <property type="protein sequence ID" value="AOK20059.1"/>
    <property type="molecule type" value="Genomic_DNA"/>
</dbReference>
<dbReference type="AlphaFoldDB" id="A0A1B4Q1J8"/>
<dbReference type="GO" id="GO:0043022">
    <property type="term" value="F:ribosome binding"/>
    <property type="evidence" value="ECO:0007669"/>
    <property type="project" value="InterPro"/>
</dbReference>
<evidence type="ECO:0000313" key="3">
    <source>
        <dbReference type="EMBL" id="AOK20059.1"/>
    </source>
</evidence>